<dbReference type="OrthoDB" id="1954282at2"/>
<dbReference type="AlphaFoldDB" id="A0A3Q9HPJ0"/>
<dbReference type="RefSeq" id="WP_127015971.1">
    <property type="nucleotide sequence ID" value="NZ_CP016379.1"/>
</dbReference>
<name>A0A3Q9HPJ0_9FIRM</name>
<gene>
    <name evidence="1" type="ORF">BBF96_04105</name>
</gene>
<accession>A0A3Q9HPJ0</accession>
<keyword evidence="2" id="KW-1185">Reference proteome</keyword>
<dbReference type="Proteomes" id="UP000267250">
    <property type="component" value="Chromosome"/>
</dbReference>
<proteinExistence type="predicted"/>
<evidence type="ECO:0000313" key="1">
    <source>
        <dbReference type="EMBL" id="AZR72642.1"/>
    </source>
</evidence>
<organism evidence="1 2">
    <name type="scientific">Anoxybacter fermentans</name>
    <dbReference type="NCBI Taxonomy" id="1323375"/>
    <lineage>
        <taxon>Bacteria</taxon>
        <taxon>Bacillati</taxon>
        <taxon>Bacillota</taxon>
        <taxon>Clostridia</taxon>
        <taxon>Halanaerobiales</taxon>
        <taxon>Anoxybacter</taxon>
    </lineage>
</organism>
<reference evidence="1 2" key="1">
    <citation type="submission" date="2016-07" db="EMBL/GenBank/DDBJ databases">
        <title>Genome and transcriptome analysis of iron-reducing fermentative bacteria Anoxybacter fermentans.</title>
        <authorList>
            <person name="Zeng X."/>
            <person name="Shao Z."/>
        </authorList>
    </citation>
    <scope>NUCLEOTIDE SEQUENCE [LARGE SCALE GENOMIC DNA]</scope>
    <source>
        <strain evidence="1 2">DY22613</strain>
    </source>
</reference>
<dbReference type="EMBL" id="CP016379">
    <property type="protein sequence ID" value="AZR72642.1"/>
    <property type="molecule type" value="Genomic_DNA"/>
</dbReference>
<protein>
    <submittedName>
        <fullName evidence="1">Uncharacterized protein</fullName>
    </submittedName>
</protein>
<sequence length="123" mass="14254">MGNFLLGILLFAIATSVLYAWGYVKSQRHSQQIQIKFKKKAWNALLNMLMEKDEIEFKVLKEGLRHIEVKGSFLSGIKVKVQQPGELAKTLLMEMEQKGILKIHSWGEILKYELKDHNLKEVQ</sequence>
<dbReference type="KEGG" id="aft:BBF96_04105"/>
<evidence type="ECO:0000313" key="2">
    <source>
        <dbReference type="Proteomes" id="UP000267250"/>
    </source>
</evidence>